<keyword evidence="5 9" id="KW-0067">ATP-binding</keyword>
<evidence type="ECO:0000256" key="10">
    <source>
        <dbReference type="SAM" id="MobiDB-lite"/>
    </source>
</evidence>
<sequence>MLQRGQSVPILPVQNAINLSDSAAESPRYTPPPLTLNIRTSRYEEDFDEVEKVGKGGYGSVYKVQNRLDGEYYALKKIPFKNTTPIFLDKVLREVKTLASLNHRNIVRYHSAWLETDTISTSNPSSLSSSSNKIEQPNNFLAPPPTNKGAAFIDGNWGTSSSYDSNTIQIDVKKKQNKTKINKKKKQSRYNNKNDDLDDDDEYDSLNKLQFPPELEEELKELGKQQSLRESMYITNINNNNEDTDDSCLSGSGSTGFGFFKTPKKHYTSFSLDDDENDNSCSGTVGGGGIDQRLQHPFDEDEQHSSDDDHSASLSSSSSYSSESDNDLQDDDDDDDDDSKQESDQDDDGESEQEDDDIFDDIKDLLPNPKKPITSSTTPPITMPSPRNYSKNYQQNNQQNNQQKPQQQSIRNSNSYKKQSPPNSKGVYKITTLYIVMQLYSQTLSQWLENRVPDQINEEENLNIFKQICIGLRYIHSKGIIHRDLKPGNVFLVRSSDQHHSNAFSAEYSSSLEENSELGELLVSLGDFGLAVQHISSTSPTPSPTPSSTPSLTPVNSGQIILSSISPLDSSTNSTISNYSTSTNNTNNLNNSSNCNNIINTTTTNTTTPSNPSSVATTPSISSVSTSLSRSLEHCKHTSAVGTLTYSSPEQKKGLYNEKTDIYSLGIILFELYYPFSTRMEKARVLTDLRNGVLPKQFLQKYPKVSHWILFMMKLNPDERPSASDILKSEIFGQILSVNEMESIIKQQQFLIEQLKQEIYQLKSPSNMSSTTAGFLPSPSPSLFSQLSAQIPPLINVDSSNNSSGSNSISGNNNNPNVVVSSTNSTPITAGPYI</sequence>
<dbReference type="Pfam" id="PF07714">
    <property type="entry name" value="PK_Tyr_Ser-Thr"/>
    <property type="match status" value="1"/>
</dbReference>
<feature type="region of interest" description="Disordered" evidence="10">
    <location>
        <begin position="600"/>
        <end position="622"/>
    </location>
</feature>
<keyword evidence="3 9" id="KW-0547">Nucleotide-binding</keyword>
<feature type="binding site" evidence="9">
    <location>
        <position position="81"/>
    </location>
    <ligand>
        <name>ATP</name>
        <dbReference type="ChEBI" id="CHEBI:30616"/>
    </ligand>
</feature>
<dbReference type="SUPFAM" id="SSF56112">
    <property type="entry name" value="Protein kinase-like (PK-like)"/>
    <property type="match status" value="1"/>
</dbReference>
<dbReference type="InterPro" id="IPR000719">
    <property type="entry name" value="Prot_kinase_dom"/>
</dbReference>
<keyword evidence="2" id="KW-0808">Transferase</keyword>
<organism evidence="12 13">
    <name type="scientific">Polysphondylium violaceum</name>
    <dbReference type="NCBI Taxonomy" id="133409"/>
    <lineage>
        <taxon>Eukaryota</taxon>
        <taxon>Amoebozoa</taxon>
        <taxon>Evosea</taxon>
        <taxon>Eumycetozoa</taxon>
        <taxon>Dictyostelia</taxon>
        <taxon>Dictyosteliales</taxon>
        <taxon>Dictyosteliaceae</taxon>
        <taxon>Polysphondylium</taxon>
    </lineage>
</organism>
<dbReference type="InterPro" id="IPR050339">
    <property type="entry name" value="CC_SR_Kinase"/>
</dbReference>
<dbReference type="PROSITE" id="PS00107">
    <property type="entry name" value="PROTEIN_KINASE_ATP"/>
    <property type="match status" value="1"/>
</dbReference>
<evidence type="ECO:0000313" key="13">
    <source>
        <dbReference type="Proteomes" id="UP000695562"/>
    </source>
</evidence>
<feature type="compositionally biased region" description="Basic and acidic residues" evidence="10">
    <location>
        <begin position="293"/>
        <end position="311"/>
    </location>
</feature>
<dbReference type="Proteomes" id="UP000695562">
    <property type="component" value="Unassembled WGS sequence"/>
</dbReference>
<evidence type="ECO:0000256" key="2">
    <source>
        <dbReference type="ARBA" id="ARBA00022679"/>
    </source>
</evidence>
<dbReference type="Pfam" id="PF00069">
    <property type="entry name" value="Pkinase"/>
    <property type="match status" value="2"/>
</dbReference>
<dbReference type="InterPro" id="IPR008271">
    <property type="entry name" value="Ser/Thr_kinase_AS"/>
</dbReference>
<evidence type="ECO:0000256" key="3">
    <source>
        <dbReference type="ARBA" id="ARBA00022741"/>
    </source>
</evidence>
<comment type="catalytic activity">
    <reaction evidence="7">
        <text>L-threonyl-[protein] + ATP = O-phospho-L-threonyl-[protein] + ADP + H(+)</text>
        <dbReference type="Rhea" id="RHEA:46608"/>
        <dbReference type="Rhea" id="RHEA-COMP:11060"/>
        <dbReference type="Rhea" id="RHEA-COMP:11605"/>
        <dbReference type="ChEBI" id="CHEBI:15378"/>
        <dbReference type="ChEBI" id="CHEBI:30013"/>
        <dbReference type="ChEBI" id="CHEBI:30616"/>
        <dbReference type="ChEBI" id="CHEBI:61977"/>
        <dbReference type="ChEBI" id="CHEBI:456216"/>
        <dbReference type="EC" id="2.7.11.1"/>
    </reaction>
</comment>
<dbReference type="AlphaFoldDB" id="A0A8J4V3M7"/>
<dbReference type="PROSITE" id="PS00108">
    <property type="entry name" value="PROTEIN_KINASE_ST"/>
    <property type="match status" value="1"/>
</dbReference>
<keyword evidence="13" id="KW-1185">Reference proteome</keyword>
<dbReference type="EMBL" id="AJWJ01000569">
    <property type="protein sequence ID" value="KAF2069944.1"/>
    <property type="molecule type" value="Genomic_DNA"/>
</dbReference>
<feature type="compositionally biased region" description="Polar residues" evidence="10">
    <location>
        <begin position="410"/>
        <end position="423"/>
    </location>
</feature>
<dbReference type="GO" id="GO:0005524">
    <property type="term" value="F:ATP binding"/>
    <property type="evidence" value="ECO:0007669"/>
    <property type="project" value="UniProtKB-UniRule"/>
</dbReference>
<evidence type="ECO:0000259" key="11">
    <source>
        <dbReference type="PROSITE" id="PS50011"/>
    </source>
</evidence>
<feature type="region of interest" description="Disordered" evidence="10">
    <location>
        <begin position="270"/>
        <end position="424"/>
    </location>
</feature>
<dbReference type="Gene3D" id="1.10.510.10">
    <property type="entry name" value="Transferase(Phosphotransferase) domain 1"/>
    <property type="match status" value="1"/>
</dbReference>
<comment type="similarity">
    <text evidence="6">Belongs to the protein kinase superfamily. Ser/Thr protein kinase family. GCN2 subfamily.</text>
</comment>
<proteinExistence type="inferred from homology"/>
<evidence type="ECO:0000256" key="7">
    <source>
        <dbReference type="ARBA" id="ARBA00047899"/>
    </source>
</evidence>
<evidence type="ECO:0000256" key="8">
    <source>
        <dbReference type="ARBA" id="ARBA00048679"/>
    </source>
</evidence>
<dbReference type="InterPro" id="IPR001245">
    <property type="entry name" value="Ser-Thr/Tyr_kinase_cat_dom"/>
</dbReference>
<feature type="domain" description="Protein kinase" evidence="11">
    <location>
        <begin position="47"/>
        <end position="732"/>
    </location>
</feature>
<dbReference type="InterPro" id="IPR017441">
    <property type="entry name" value="Protein_kinase_ATP_BS"/>
</dbReference>
<feature type="compositionally biased region" description="Acidic residues" evidence="10">
    <location>
        <begin position="324"/>
        <end position="359"/>
    </location>
</feature>
<evidence type="ECO:0000256" key="9">
    <source>
        <dbReference type="PROSITE-ProRule" id="PRU10141"/>
    </source>
</evidence>
<feature type="compositionally biased region" description="Low complexity" evidence="10">
    <location>
        <begin position="312"/>
        <end position="323"/>
    </location>
</feature>
<evidence type="ECO:0000256" key="4">
    <source>
        <dbReference type="ARBA" id="ARBA00022777"/>
    </source>
</evidence>
<feature type="compositionally biased region" description="Low complexity" evidence="10">
    <location>
        <begin position="120"/>
        <end position="131"/>
    </location>
</feature>
<feature type="region of interest" description="Disordered" evidence="10">
    <location>
        <begin position="534"/>
        <end position="556"/>
    </location>
</feature>
<keyword evidence="1" id="KW-0723">Serine/threonine-protein kinase</keyword>
<dbReference type="GO" id="GO:0005737">
    <property type="term" value="C:cytoplasm"/>
    <property type="evidence" value="ECO:0007669"/>
    <property type="project" value="TreeGrafter"/>
</dbReference>
<dbReference type="GO" id="GO:0005634">
    <property type="term" value="C:nucleus"/>
    <property type="evidence" value="ECO:0007669"/>
    <property type="project" value="TreeGrafter"/>
</dbReference>
<dbReference type="InterPro" id="IPR011009">
    <property type="entry name" value="Kinase-like_dom_sf"/>
</dbReference>
<evidence type="ECO:0000313" key="12">
    <source>
        <dbReference type="EMBL" id="KAF2069944.1"/>
    </source>
</evidence>
<feature type="region of interest" description="Disordered" evidence="10">
    <location>
        <begin position="174"/>
        <end position="204"/>
    </location>
</feature>
<dbReference type="PANTHER" id="PTHR11042">
    <property type="entry name" value="EUKARYOTIC TRANSLATION INITIATION FACTOR 2-ALPHA KINASE EIF2-ALPHA KINASE -RELATED"/>
    <property type="match status" value="1"/>
</dbReference>
<dbReference type="SMART" id="SM00220">
    <property type="entry name" value="S_TKc"/>
    <property type="match status" value="1"/>
</dbReference>
<dbReference type="Gene3D" id="3.30.200.20">
    <property type="entry name" value="Phosphorylase Kinase, domain 1"/>
    <property type="match status" value="1"/>
</dbReference>
<gene>
    <name evidence="12" type="ORF">CYY_008741</name>
</gene>
<feature type="compositionally biased region" description="Low complexity" evidence="10">
    <location>
        <begin position="367"/>
        <end position="409"/>
    </location>
</feature>
<dbReference type="GO" id="GO:0004694">
    <property type="term" value="F:eukaryotic translation initiation factor 2alpha kinase activity"/>
    <property type="evidence" value="ECO:0007669"/>
    <property type="project" value="TreeGrafter"/>
</dbReference>
<evidence type="ECO:0000256" key="1">
    <source>
        <dbReference type="ARBA" id="ARBA00022527"/>
    </source>
</evidence>
<reference evidence="12" key="1">
    <citation type="submission" date="2020-01" db="EMBL/GenBank/DDBJ databases">
        <title>Development of genomics and gene disruption for Polysphondylium violaceum indicates a role for the polyketide synthase stlB in stalk morphogenesis.</title>
        <authorList>
            <person name="Narita B."/>
            <person name="Kawabe Y."/>
            <person name="Kin K."/>
            <person name="Saito T."/>
            <person name="Gibbs R."/>
            <person name="Kuspa A."/>
            <person name="Muzny D."/>
            <person name="Queller D."/>
            <person name="Richards S."/>
            <person name="Strassman J."/>
            <person name="Sucgang R."/>
            <person name="Worley K."/>
            <person name="Schaap P."/>
        </authorList>
    </citation>
    <scope>NUCLEOTIDE SEQUENCE</scope>
    <source>
        <strain evidence="12">QSvi11</strain>
    </source>
</reference>
<evidence type="ECO:0000256" key="5">
    <source>
        <dbReference type="ARBA" id="ARBA00022840"/>
    </source>
</evidence>
<protein>
    <recommendedName>
        <fullName evidence="11">Protein kinase domain-containing protein</fullName>
    </recommendedName>
</protein>
<name>A0A8J4V3M7_9MYCE</name>
<comment type="catalytic activity">
    <reaction evidence="8">
        <text>L-seryl-[protein] + ATP = O-phospho-L-seryl-[protein] + ADP + H(+)</text>
        <dbReference type="Rhea" id="RHEA:17989"/>
        <dbReference type="Rhea" id="RHEA-COMP:9863"/>
        <dbReference type="Rhea" id="RHEA-COMP:11604"/>
        <dbReference type="ChEBI" id="CHEBI:15378"/>
        <dbReference type="ChEBI" id="CHEBI:29999"/>
        <dbReference type="ChEBI" id="CHEBI:30616"/>
        <dbReference type="ChEBI" id="CHEBI:83421"/>
        <dbReference type="ChEBI" id="CHEBI:456216"/>
        <dbReference type="EC" id="2.7.11.1"/>
    </reaction>
</comment>
<feature type="region of interest" description="Disordered" evidence="10">
    <location>
        <begin position="795"/>
        <end position="823"/>
    </location>
</feature>
<feature type="compositionally biased region" description="Basic residues" evidence="10">
    <location>
        <begin position="175"/>
        <end position="188"/>
    </location>
</feature>
<feature type="region of interest" description="Disordered" evidence="10">
    <location>
        <begin position="120"/>
        <end position="153"/>
    </location>
</feature>
<accession>A0A8J4V3M7</accession>
<comment type="caution">
    <text evidence="12">The sequence shown here is derived from an EMBL/GenBank/DDBJ whole genome shotgun (WGS) entry which is preliminary data.</text>
</comment>
<keyword evidence="4" id="KW-0418">Kinase</keyword>
<evidence type="ECO:0000256" key="6">
    <source>
        <dbReference type="ARBA" id="ARBA00037982"/>
    </source>
</evidence>
<dbReference type="PROSITE" id="PS50011">
    <property type="entry name" value="PROTEIN_KINASE_DOM"/>
    <property type="match status" value="1"/>
</dbReference>
<dbReference type="PANTHER" id="PTHR11042:SF187">
    <property type="entry name" value="EUKARYOTIC TRANSLATION INITIATION FACTOR 2-ALPHA KINASE 2"/>
    <property type="match status" value="1"/>
</dbReference>
<dbReference type="OrthoDB" id="19779at2759"/>